<dbReference type="EMBL" id="JAPQKH010000005">
    <property type="protein sequence ID" value="KAJ5097503.1"/>
    <property type="molecule type" value="Genomic_DNA"/>
</dbReference>
<comment type="caution">
    <text evidence="2">The sequence shown here is derived from an EMBL/GenBank/DDBJ whole genome shotgun (WGS) entry which is preliminary data.</text>
</comment>
<feature type="region of interest" description="Disordered" evidence="1">
    <location>
        <begin position="506"/>
        <end position="545"/>
    </location>
</feature>
<dbReference type="Proteomes" id="UP001149165">
    <property type="component" value="Unassembled WGS sequence"/>
</dbReference>
<feature type="compositionally biased region" description="Polar residues" evidence="1">
    <location>
        <begin position="506"/>
        <end position="520"/>
    </location>
</feature>
<organism evidence="2 3">
    <name type="scientific">Penicillium angulare</name>
    <dbReference type="NCBI Taxonomy" id="116970"/>
    <lineage>
        <taxon>Eukaryota</taxon>
        <taxon>Fungi</taxon>
        <taxon>Dikarya</taxon>
        <taxon>Ascomycota</taxon>
        <taxon>Pezizomycotina</taxon>
        <taxon>Eurotiomycetes</taxon>
        <taxon>Eurotiomycetidae</taxon>
        <taxon>Eurotiales</taxon>
        <taxon>Aspergillaceae</taxon>
        <taxon>Penicillium</taxon>
    </lineage>
</organism>
<feature type="compositionally biased region" description="Acidic residues" evidence="1">
    <location>
        <begin position="521"/>
        <end position="545"/>
    </location>
</feature>
<evidence type="ECO:0000256" key="1">
    <source>
        <dbReference type="SAM" id="MobiDB-lite"/>
    </source>
</evidence>
<sequence>MPKINDLPVEVLGHILSFFVAGGLPQWDCWEQARIETKEKTNDPDSDDKKNECTYGTLYNACLVSKKFRAIAQPLLLLDFVDHGLLHSKEHLIRFAKCLYRYPELGQLVQYISIEGNLNQSPSEYDSFINLSDGDAEFFLQASEDLKPSNMEESWFPAKKSFDYITVVALIVNKTPNIRRLVLPGGLEGMDCFSLSHKNNDSFLSKLEAVWIRKKLMWIYDIASYYDFLTLHHLKTAVFESCCSVQQSAPYTLEPGRLSIEKLVFRDCGIDNLSLQSLTHACRELKSFSFDNFKGKSSYEYNLDDTWKVQFNAVDACEALTAHKDTLENLRLNFARNFINPNDWQQFLSNSVTIPSLHDFSVLRDICLDQAIVPEHPQFPPTLTRLTILDCNSSVISLVTNIANDCKMGLYAEFVDFRILAVDVRQPISGISIPTNQTQEQAEQTLADLFIGTKVDFRILESQIFMVEAPFMGKIGDPRGYYNGYGNFYANHDECTLLVLLSQPSEWQEDSQSPSSLGSDNSDEEGSYNSDEEGSDNSDEERSDN</sequence>
<proteinExistence type="predicted"/>
<dbReference type="InterPro" id="IPR032675">
    <property type="entry name" value="LRR_dom_sf"/>
</dbReference>
<accession>A0A9W9FC44</accession>
<dbReference type="Gene3D" id="3.80.10.10">
    <property type="entry name" value="Ribonuclease Inhibitor"/>
    <property type="match status" value="1"/>
</dbReference>
<evidence type="ECO:0000313" key="2">
    <source>
        <dbReference type="EMBL" id="KAJ5097503.1"/>
    </source>
</evidence>
<keyword evidence="3" id="KW-1185">Reference proteome</keyword>
<evidence type="ECO:0000313" key="3">
    <source>
        <dbReference type="Proteomes" id="UP001149165"/>
    </source>
</evidence>
<dbReference type="AlphaFoldDB" id="A0A9W9FC44"/>
<dbReference type="OrthoDB" id="2520703at2759"/>
<reference evidence="2" key="1">
    <citation type="submission" date="2022-11" db="EMBL/GenBank/DDBJ databases">
        <authorList>
            <person name="Petersen C."/>
        </authorList>
    </citation>
    <scope>NUCLEOTIDE SEQUENCE</scope>
    <source>
        <strain evidence="2">IBT 30069</strain>
    </source>
</reference>
<protein>
    <submittedName>
        <fullName evidence="2">Uncharacterized protein</fullName>
    </submittedName>
</protein>
<reference evidence="2" key="2">
    <citation type="journal article" date="2023" name="IMA Fungus">
        <title>Comparative genomic study of the Penicillium genus elucidates a diverse pangenome and 15 lateral gene transfer events.</title>
        <authorList>
            <person name="Petersen C."/>
            <person name="Sorensen T."/>
            <person name="Nielsen M.R."/>
            <person name="Sondergaard T.E."/>
            <person name="Sorensen J.L."/>
            <person name="Fitzpatrick D.A."/>
            <person name="Frisvad J.C."/>
            <person name="Nielsen K.L."/>
        </authorList>
    </citation>
    <scope>NUCLEOTIDE SEQUENCE</scope>
    <source>
        <strain evidence="2">IBT 30069</strain>
    </source>
</reference>
<name>A0A9W9FC44_9EURO</name>
<gene>
    <name evidence="2" type="ORF">N7456_008224</name>
</gene>